<name>A0A0L0F735_9EUKA</name>
<feature type="non-terminal residue" evidence="1">
    <location>
        <position position="73"/>
    </location>
</feature>
<sequence length="73" mass="8462">ADGRTCKFNWALDLEECDFNDTLKPMLEVTRSKQGLIPPSYTHTDTDASANEQRWPLNVLHRKTCVVYTFLMQ</sequence>
<dbReference type="Proteomes" id="UP000054560">
    <property type="component" value="Unassembled WGS sequence"/>
</dbReference>
<feature type="non-terminal residue" evidence="1">
    <location>
        <position position="1"/>
    </location>
</feature>
<accession>A0A0L0F735</accession>
<dbReference type="AlphaFoldDB" id="A0A0L0F735"/>
<reference evidence="1 2" key="1">
    <citation type="submission" date="2011-02" db="EMBL/GenBank/DDBJ databases">
        <title>The Genome Sequence of Sphaeroforma arctica JP610.</title>
        <authorList>
            <consortium name="The Broad Institute Genome Sequencing Platform"/>
            <person name="Russ C."/>
            <person name="Cuomo C."/>
            <person name="Young S.K."/>
            <person name="Zeng Q."/>
            <person name="Gargeya S."/>
            <person name="Alvarado L."/>
            <person name="Berlin A."/>
            <person name="Chapman S.B."/>
            <person name="Chen Z."/>
            <person name="Freedman E."/>
            <person name="Gellesch M."/>
            <person name="Goldberg J."/>
            <person name="Griggs A."/>
            <person name="Gujja S."/>
            <person name="Heilman E."/>
            <person name="Heiman D."/>
            <person name="Howarth C."/>
            <person name="Mehta T."/>
            <person name="Neiman D."/>
            <person name="Pearson M."/>
            <person name="Roberts A."/>
            <person name="Saif S."/>
            <person name="Shea T."/>
            <person name="Shenoy N."/>
            <person name="Sisk P."/>
            <person name="Stolte C."/>
            <person name="Sykes S."/>
            <person name="White J."/>
            <person name="Yandava C."/>
            <person name="Burger G."/>
            <person name="Gray M.W."/>
            <person name="Holland P.W.H."/>
            <person name="King N."/>
            <person name="Lang F.B.F."/>
            <person name="Roger A.J."/>
            <person name="Ruiz-Trillo I."/>
            <person name="Haas B."/>
            <person name="Nusbaum C."/>
            <person name="Birren B."/>
        </authorList>
    </citation>
    <scope>NUCLEOTIDE SEQUENCE [LARGE SCALE GENOMIC DNA]</scope>
    <source>
        <strain evidence="1 2">JP610</strain>
    </source>
</reference>
<evidence type="ECO:0000313" key="1">
    <source>
        <dbReference type="EMBL" id="KNC71958.1"/>
    </source>
</evidence>
<dbReference type="EMBL" id="KQ247793">
    <property type="protein sequence ID" value="KNC71958.1"/>
    <property type="molecule type" value="Genomic_DNA"/>
</dbReference>
<organism evidence="1 2">
    <name type="scientific">Sphaeroforma arctica JP610</name>
    <dbReference type="NCBI Taxonomy" id="667725"/>
    <lineage>
        <taxon>Eukaryota</taxon>
        <taxon>Ichthyosporea</taxon>
        <taxon>Ichthyophonida</taxon>
        <taxon>Sphaeroforma</taxon>
    </lineage>
</organism>
<keyword evidence="2" id="KW-1185">Reference proteome</keyword>
<proteinExistence type="predicted"/>
<dbReference type="RefSeq" id="XP_014145860.1">
    <property type="nucleotide sequence ID" value="XM_014290385.1"/>
</dbReference>
<gene>
    <name evidence="1" type="ORF">SARC_15496</name>
</gene>
<protein>
    <submittedName>
        <fullName evidence="1">Uncharacterized protein</fullName>
    </submittedName>
</protein>
<dbReference type="GeneID" id="25916000"/>
<evidence type="ECO:0000313" key="2">
    <source>
        <dbReference type="Proteomes" id="UP000054560"/>
    </source>
</evidence>